<dbReference type="EMBL" id="JAGGLU010000007">
    <property type="protein sequence ID" value="MBP2058252.1"/>
    <property type="molecule type" value="Genomic_DNA"/>
</dbReference>
<name>A0ABS4MEY6_9LACO</name>
<evidence type="ECO:0000259" key="4">
    <source>
        <dbReference type="Pfam" id="PF07859"/>
    </source>
</evidence>
<proteinExistence type="inferred from homology"/>
<evidence type="ECO:0000256" key="2">
    <source>
        <dbReference type="ARBA" id="ARBA00022801"/>
    </source>
</evidence>
<keyword evidence="6" id="KW-1185">Reference proteome</keyword>
<dbReference type="PANTHER" id="PTHR48081">
    <property type="entry name" value="AB HYDROLASE SUPERFAMILY PROTEIN C4A8.06C"/>
    <property type="match status" value="1"/>
</dbReference>
<comment type="similarity">
    <text evidence="1">Belongs to the 'GDXG' lipolytic enzyme family.</text>
</comment>
<evidence type="ECO:0000256" key="3">
    <source>
        <dbReference type="PROSITE-ProRule" id="PRU10038"/>
    </source>
</evidence>
<evidence type="ECO:0000313" key="5">
    <source>
        <dbReference type="EMBL" id="MBP2058252.1"/>
    </source>
</evidence>
<dbReference type="Gene3D" id="3.40.50.1820">
    <property type="entry name" value="alpha/beta hydrolase"/>
    <property type="match status" value="1"/>
</dbReference>
<reference evidence="5 6" key="1">
    <citation type="submission" date="2021-03" db="EMBL/GenBank/DDBJ databases">
        <title>Genomic Encyclopedia of Type Strains, Phase IV (KMG-IV): sequencing the most valuable type-strain genomes for metagenomic binning, comparative biology and taxonomic classification.</title>
        <authorList>
            <person name="Goeker M."/>
        </authorList>
    </citation>
    <scope>NUCLEOTIDE SEQUENCE [LARGE SCALE GENOMIC DNA]</scope>
    <source>
        <strain evidence="5 6">DSM 101872</strain>
    </source>
</reference>
<dbReference type="PANTHER" id="PTHR48081:SF8">
    <property type="entry name" value="ALPHA_BETA HYDROLASE FOLD-3 DOMAIN-CONTAINING PROTEIN-RELATED"/>
    <property type="match status" value="1"/>
</dbReference>
<dbReference type="Proteomes" id="UP001519292">
    <property type="component" value="Unassembled WGS sequence"/>
</dbReference>
<feature type="active site" evidence="3">
    <location>
        <position position="193"/>
    </location>
</feature>
<evidence type="ECO:0000313" key="6">
    <source>
        <dbReference type="Proteomes" id="UP001519292"/>
    </source>
</evidence>
<sequence length="355" mass="40272">MNYDEQLQALLQANTEGNTTIKYVPGKNESGWLSDDTRNELTNMFAHNPMFQNMDKHDVKPKATPSIQDFRDGMGSKNKNVAKHELIIDNEVLNGSLITRTYVRSDLQDKVLPALIYVHGGAFYGGSALAVDNVARALADFGPYRVYNLEYPLAPEHPYPSALLSCYNLLKYLTTHAKELRIDPNKIYMSGDSAGGNLTLATAILDHIIFRTKYLTRTVLYYPDVTMVKEEKEELCNPDKFEAKEMEDQIKSFIKFFSTDDLAERMYANQHDLHNPLLSPLNAKYYEELPATEVIVGEFDPLRFQGQALVDKLNKNGVESHFVLYNGMSHAFLDSIGYYPQAEDSIKEAVKFLNK</sequence>
<dbReference type="Pfam" id="PF07859">
    <property type="entry name" value="Abhydrolase_3"/>
    <property type="match status" value="1"/>
</dbReference>
<dbReference type="RefSeq" id="WP_209686992.1">
    <property type="nucleotide sequence ID" value="NZ_JAGGLU010000007.1"/>
</dbReference>
<feature type="domain" description="Alpha/beta hydrolase fold-3" evidence="4">
    <location>
        <begin position="115"/>
        <end position="333"/>
    </location>
</feature>
<protein>
    <submittedName>
        <fullName evidence="5">Acetyl esterase/lipase</fullName>
    </submittedName>
</protein>
<dbReference type="PROSITE" id="PS01174">
    <property type="entry name" value="LIPASE_GDXG_SER"/>
    <property type="match status" value="1"/>
</dbReference>
<dbReference type="InterPro" id="IPR033140">
    <property type="entry name" value="Lipase_GDXG_put_SER_AS"/>
</dbReference>
<dbReference type="InterPro" id="IPR013094">
    <property type="entry name" value="AB_hydrolase_3"/>
</dbReference>
<dbReference type="InterPro" id="IPR029058">
    <property type="entry name" value="AB_hydrolase_fold"/>
</dbReference>
<keyword evidence="2" id="KW-0378">Hydrolase</keyword>
<dbReference type="InterPro" id="IPR050300">
    <property type="entry name" value="GDXG_lipolytic_enzyme"/>
</dbReference>
<organism evidence="5 6">
    <name type="scientific">Lactobacillus colini</name>
    <dbReference type="NCBI Taxonomy" id="1819254"/>
    <lineage>
        <taxon>Bacteria</taxon>
        <taxon>Bacillati</taxon>
        <taxon>Bacillota</taxon>
        <taxon>Bacilli</taxon>
        <taxon>Lactobacillales</taxon>
        <taxon>Lactobacillaceae</taxon>
        <taxon>Lactobacillus</taxon>
    </lineage>
</organism>
<accession>A0ABS4MEY6</accession>
<gene>
    <name evidence="5" type="ORF">J2Z60_001429</name>
</gene>
<evidence type="ECO:0000256" key="1">
    <source>
        <dbReference type="ARBA" id="ARBA00010515"/>
    </source>
</evidence>
<dbReference type="SUPFAM" id="SSF53474">
    <property type="entry name" value="alpha/beta-Hydrolases"/>
    <property type="match status" value="1"/>
</dbReference>
<comment type="caution">
    <text evidence="5">The sequence shown here is derived from an EMBL/GenBank/DDBJ whole genome shotgun (WGS) entry which is preliminary data.</text>
</comment>